<keyword evidence="6" id="KW-0915">Sodium</keyword>
<dbReference type="Proteomes" id="UP000244180">
    <property type="component" value="Unassembled WGS sequence"/>
</dbReference>
<dbReference type="PANTHER" id="PTHR30341">
    <property type="entry name" value="SODIUM ION/PROTON ANTIPORTER NHAA-RELATED"/>
    <property type="match status" value="1"/>
</dbReference>
<evidence type="ECO:0000313" key="11">
    <source>
        <dbReference type="Proteomes" id="UP000244180"/>
    </source>
</evidence>
<organism evidence="10 11">
    <name type="scientific">Hydrogenibacillus schlegelii</name>
    <name type="common">Bacillus schlegelii</name>
    <dbReference type="NCBI Taxonomy" id="1484"/>
    <lineage>
        <taxon>Bacteria</taxon>
        <taxon>Bacillati</taxon>
        <taxon>Bacillota</taxon>
        <taxon>Bacilli</taxon>
        <taxon>Bacillales</taxon>
        <taxon>Bacillales Family X. Incertae Sedis</taxon>
        <taxon>Hydrogenibacillus</taxon>
    </lineage>
</organism>
<evidence type="ECO:0000256" key="4">
    <source>
        <dbReference type="ARBA" id="ARBA00022692"/>
    </source>
</evidence>
<feature type="transmembrane region" description="Helical" evidence="9">
    <location>
        <begin position="106"/>
        <end position="126"/>
    </location>
</feature>
<dbReference type="Pfam" id="PF06965">
    <property type="entry name" value="Na_H_antiport_1"/>
    <property type="match status" value="1"/>
</dbReference>
<feature type="transmembrane region" description="Helical" evidence="9">
    <location>
        <begin position="304"/>
        <end position="326"/>
    </location>
</feature>
<feature type="transmembrane region" description="Helical" evidence="9">
    <location>
        <begin position="21"/>
        <end position="41"/>
    </location>
</feature>
<name>A0A2T5GBQ1_HYDSH</name>
<dbReference type="Gene3D" id="1.20.1530.10">
    <property type="entry name" value="Na+/H+ antiporter like domain"/>
    <property type="match status" value="1"/>
</dbReference>
<keyword evidence="8" id="KW-0739">Sodium transport</keyword>
<dbReference type="AlphaFoldDB" id="A0A2T5GBQ1"/>
<evidence type="ECO:0000313" key="10">
    <source>
        <dbReference type="EMBL" id="PTQ53621.1"/>
    </source>
</evidence>
<dbReference type="GO" id="GO:0015385">
    <property type="term" value="F:sodium:proton antiporter activity"/>
    <property type="evidence" value="ECO:0007669"/>
    <property type="project" value="TreeGrafter"/>
</dbReference>
<evidence type="ECO:0000256" key="9">
    <source>
        <dbReference type="SAM" id="Phobius"/>
    </source>
</evidence>
<evidence type="ECO:0000256" key="1">
    <source>
        <dbReference type="ARBA" id="ARBA00004429"/>
    </source>
</evidence>
<dbReference type="PANTHER" id="PTHR30341:SF0">
    <property type="entry name" value="NA(+)_H(+) ANTIPORTER NHAA"/>
    <property type="match status" value="1"/>
</dbReference>
<keyword evidence="5 9" id="KW-1133">Transmembrane helix</keyword>
<evidence type="ECO:0000256" key="2">
    <source>
        <dbReference type="ARBA" id="ARBA00022449"/>
    </source>
</evidence>
<accession>A0A2T5GBQ1</accession>
<keyword evidence="7 9" id="KW-0472">Membrane</keyword>
<dbReference type="EMBL" id="PEBV01000013">
    <property type="protein sequence ID" value="PTQ53621.1"/>
    <property type="molecule type" value="Genomic_DNA"/>
</dbReference>
<keyword evidence="8" id="KW-0406">Ion transport</keyword>
<feature type="transmembrane region" description="Helical" evidence="9">
    <location>
        <begin position="132"/>
        <end position="151"/>
    </location>
</feature>
<evidence type="ECO:0000256" key="3">
    <source>
        <dbReference type="ARBA" id="ARBA00022475"/>
    </source>
</evidence>
<gene>
    <name evidence="10" type="ORF">HSCHL_1686</name>
</gene>
<evidence type="ECO:0000256" key="6">
    <source>
        <dbReference type="ARBA" id="ARBA00023053"/>
    </source>
</evidence>
<protein>
    <submittedName>
        <fullName evidence="10">Na+/H+ antiporter NhaA type</fullName>
    </submittedName>
</protein>
<evidence type="ECO:0000256" key="8">
    <source>
        <dbReference type="ARBA" id="ARBA00023201"/>
    </source>
</evidence>
<keyword evidence="2" id="KW-0050">Antiport</keyword>
<feature type="transmembrane region" description="Helical" evidence="9">
    <location>
        <begin position="191"/>
        <end position="209"/>
    </location>
</feature>
<sequence>MDVEVIFMVYIYRIRSFHLKLRANAVPLMAGLVLALIWVHIDPSSYSTWMREPSITVPFLGPTSFAWLVNDVFMAFFFGLVTAHIVTTLASYGGVRDIIVHAFNPFLAMAFGVIVPALLFILTTLLLGHPDWIRGFGIVTATDIAIAWLAARIALGPHHPAISFLLLVAIGDDIVSMLIIALFYSNPDHPLHLPALAFVLFAVGLAWLFRRVLPNQWALSVFLAGGLSWYGLYRAGLHPSLALVPIVPFLPTAPQPAGASDAQAADHEKKSAPLHRFESTVSGPVDDGLFLFALANAGVPFSTFGPLSVVIALALFVGKTAGIYMAGRLTESIGWLRAVDFDRFSLLVIALSSASGLTVSLFMAEAAFPDDRALQAEAKVGALFSLLFAASAAVIGRIGRKAKRSPAKR</sequence>
<dbReference type="InterPro" id="IPR023171">
    <property type="entry name" value="Na/H_antiporter_dom_sf"/>
</dbReference>
<dbReference type="GO" id="GO:0005886">
    <property type="term" value="C:plasma membrane"/>
    <property type="evidence" value="ECO:0007669"/>
    <property type="project" value="UniProtKB-SubCell"/>
</dbReference>
<evidence type="ECO:0000256" key="7">
    <source>
        <dbReference type="ARBA" id="ARBA00023136"/>
    </source>
</evidence>
<dbReference type="GO" id="GO:0006885">
    <property type="term" value="P:regulation of pH"/>
    <property type="evidence" value="ECO:0007669"/>
    <property type="project" value="InterPro"/>
</dbReference>
<keyword evidence="2" id="KW-0813">Transport</keyword>
<feature type="transmembrane region" description="Helical" evidence="9">
    <location>
        <begin position="216"/>
        <end position="233"/>
    </location>
</feature>
<feature type="transmembrane region" description="Helical" evidence="9">
    <location>
        <begin position="163"/>
        <end position="185"/>
    </location>
</feature>
<keyword evidence="4 9" id="KW-0812">Transmembrane</keyword>
<evidence type="ECO:0000256" key="5">
    <source>
        <dbReference type="ARBA" id="ARBA00022989"/>
    </source>
</evidence>
<comment type="caution">
    <text evidence="10">The sequence shown here is derived from an EMBL/GenBank/DDBJ whole genome shotgun (WGS) entry which is preliminary data.</text>
</comment>
<feature type="transmembrane region" description="Helical" evidence="9">
    <location>
        <begin position="72"/>
        <end position="94"/>
    </location>
</feature>
<feature type="transmembrane region" description="Helical" evidence="9">
    <location>
        <begin position="346"/>
        <end position="368"/>
    </location>
</feature>
<keyword evidence="3" id="KW-1003">Cell membrane</keyword>
<dbReference type="InterPro" id="IPR004670">
    <property type="entry name" value="NhaA"/>
</dbReference>
<reference evidence="10 11" key="1">
    <citation type="submission" date="2017-08" db="EMBL/GenBank/DDBJ databases">
        <title>Burning lignite coal seam in the remote Altai Mountains harbors a hydrogen-driven thermophilic microbial community.</title>
        <authorList>
            <person name="Kadnikov V.V."/>
            <person name="Mardanov A.V."/>
            <person name="Ivasenko D."/>
            <person name="Beletsky A.V."/>
            <person name="Karnachuk O.V."/>
            <person name="Ravin N.V."/>
        </authorList>
    </citation>
    <scope>NUCLEOTIDE SEQUENCE [LARGE SCALE GENOMIC DNA]</scope>
    <source>
        <strain evidence="10">AL33</strain>
    </source>
</reference>
<comment type="subcellular location">
    <subcellularLocation>
        <location evidence="1">Cell inner membrane</location>
        <topology evidence="1">Multi-pass membrane protein</topology>
    </subcellularLocation>
</comment>
<feature type="transmembrane region" description="Helical" evidence="9">
    <location>
        <begin position="380"/>
        <end position="399"/>
    </location>
</feature>
<proteinExistence type="predicted"/>